<dbReference type="GO" id="GO:0009088">
    <property type="term" value="P:threonine biosynthetic process"/>
    <property type="evidence" value="ECO:0007669"/>
    <property type="project" value="UniProtKB-UniRule"/>
</dbReference>
<reference evidence="8 9" key="1">
    <citation type="journal article" date="2015" name="Genome Announc.">
        <title>Expanding the biotechnology potential of lactobacilli through comparative genomics of 213 strains and associated genera.</title>
        <authorList>
            <person name="Sun Z."/>
            <person name="Harris H.M."/>
            <person name="McCann A."/>
            <person name="Guo C."/>
            <person name="Argimon S."/>
            <person name="Zhang W."/>
            <person name="Yang X."/>
            <person name="Jeffery I.B."/>
            <person name="Cooney J.C."/>
            <person name="Kagawa T.F."/>
            <person name="Liu W."/>
            <person name="Song Y."/>
            <person name="Salvetti E."/>
            <person name="Wrobel A."/>
            <person name="Rasinkangas P."/>
            <person name="Parkhill J."/>
            <person name="Rea M.C."/>
            <person name="O'Sullivan O."/>
            <person name="Ritari J."/>
            <person name="Douillard F.P."/>
            <person name="Paul Ross R."/>
            <person name="Yang R."/>
            <person name="Briner A.E."/>
            <person name="Felis G.E."/>
            <person name="de Vos W.M."/>
            <person name="Barrangou R."/>
            <person name="Klaenhammer T.R."/>
            <person name="Caufield P.W."/>
            <person name="Cui Y."/>
            <person name="Zhang H."/>
            <person name="O'Toole P.W."/>
        </authorList>
    </citation>
    <scope>NUCLEOTIDE SEQUENCE [LARGE SCALE GENOMIC DNA]</scope>
    <source>
        <strain evidence="8 9">DSM 19972</strain>
    </source>
</reference>
<comment type="caution">
    <text evidence="8">The sequence shown here is derived from an EMBL/GenBank/DDBJ whole genome shotgun (WGS) entry which is preliminary data.</text>
</comment>
<comment type="similarity">
    <text evidence="2">Belongs to the threonine synthase family.</text>
</comment>
<feature type="domain" description="Tryptophan synthase beta chain-like PALP" evidence="6">
    <location>
        <begin position="103"/>
        <end position="407"/>
    </location>
</feature>
<keyword evidence="3 5" id="KW-0663">Pyridoxal phosphate</keyword>
<evidence type="ECO:0000259" key="6">
    <source>
        <dbReference type="Pfam" id="PF00291"/>
    </source>
</evidence>
<dbReference type="PANTHER" id="PTHR43515">
    <property type="entry name" value="THREONINE SYNTHASE-LIKE 1"/>
    <property type="match status" value="1"/>
</dbReference>
<dbReference type="RefSeq" id="WP_057895488.1">
    <property type="nucleotide sequence ID" value="NZ_AZEH01000020.1"/>
</dbReference>
<dbReference type="GO" id="GO:0004795">
    <property type="term" value="F:threonine synthase activity"/>
    <property type="evidence" value="ECO:0007669"/>
    <property type="project" value="UniProtKB-UniRule"/>
</dbReference>
<dbReference type="EC" id="4.2.3.1" evidence="4"/>
<evidence type="ECO:0000313" key="9">
    <source>
        <dbReference type="Proteomes" id="UP000051686"/>
    </source>
</evidence>
<dbReference type="OrthoDB" id="9763107at2"/>
<dbReference type="InterPro" id="IPR004450">
    <property type="entry name" value="Thr_synthase-like"/>
</dbReference>
<dbReference type="InterPro" id="IPR029144">
    <property type="entry name" value="Thr_synth_N"/>
</dbReference>
<dbReference type="PANTHER" id="PTHR43515:SF1">
    <property type="entry name" value="THREONINE SYNTHASE-LIKE 1"/>
    <property type="match status" value="1"/>
</dbReference>
<keyword evidence="9" id="KW-1185">Reference proteome</keyword>
<evidence type="ECO:0000256" key="1">
    <source>
        <dbReference type="ARBA" id="ARBA00001933"/>
    </source>
</evidence>
<dbReference type="InterPro" id="IPR037158">
    <property type="entry name" value="Thr_synth_N_sf"/>
</dbReference>
<evidence type="ECO:0000313" key="8">
    <source>
        <dbReference type="EMBL" id="KRL05753.1"/>
    </source>
</evidence>
<feature type="domain" description="Threonine synthase N-terminal" evidence="7">
    <location>
        <begin position="5"/>
        <end position="81"/>
    </location>
</feature>
<proteinExistence type="inferred from homology"/>
<comment type="cofactor">
    <cofactor evidence="1 5">
        <name>pyridoxal 5'-phosphate</name>
        <dbReference type="ChEBI" id="CHEBI:597326"/>
    </cofactor>
</comment>
<dbReference type="InterPro" id="IPR036052">
    <property type="entry name" value="TrpB-like_PALP_sf"/>
</dbReference>
<dbReference type="InterPro" id="IPR001926">
    <property type="entry name" value="TrpB-like_PALP"/>
</dbReference>
<evidence type="ECO:0000256" key="5">
    <source>
        <dbReference type="PIRSR" id="PIRSR604450-51"/>
    </source>
</evidence>
<protein>
    <recommendedName>
        <fullName evidence="4">Threonine synthase</fullName>
        <ecNumber evidence="4">4.2.3.1</ecNumber>
    </recommendedName>
</protein>
<dbReference type="NCBIfam" id="TIGR00260">
    <property type="entry name" value="thrC"/>
    <property type="match status" value="1"/>
</dbReference>
<evidence type="ECO:0000256" key="4">
    <source>
        <dbReference type="NCBIfam" id="TIGR00260"/>
    </source>
</evidence>
<sequence>MKILYRSTRGKTKETVSASSAILQGLSPDGGLYVPTSIPKITFPLDDLPNFSYQELAYQILKLFFSDFTETELRSCITKAYGKNFDTPKIAPMSYYEGLGFLELFHGPTIAFKDVALQLLPHLMSVAASKKSEKKETVILTATSGDTGKAALAGFANVPHTKIIVFYPKHGVSFIQERQMLTQQGKNTFIFGVDGNFDDAQTRVKKIFNDTLLENDLAKNGYRFSSANSINIGRLFPQVVYYFYAYSQLLKDHKIKPYEKVNFSVPTGNFGNILAGYYAKKMGLPVNKLLCASNKNNVLTKFFNTGLYDRKRPFYVTSSPSMDILISSNLERLLFYLTKEDPQKTSTFMKQLEEEGNYTITSQMRSQLKSFYANFASEDKTAAEIDRFFSKDKIALDPHTAVASYVARSFQDTTEDEHFTIVVSTASPYKFAQAVLVGLHDPNAFIPGLEAVTALQGKIHIPLPPTISRLFDSPIRAKKEIKPHEMERTVKKVLGLN</sequence>
<dbReference type="Proteomes" id="UP000051686">
    <property type="component" value="Unassembled WGS sequence"/>
</dbReference>
<dbReference type="CDD" id="cd01560">
    <property type="entry name" value="Thr-synth_2"/>
    <property type="match status" value="1"/>
</dbReference>
<accession>A0A0R1MD86</accession>
<dbReference type="STRING" id="1423777.FD46_GL000504"/>
<evidence type="ECO:0000256" key="2">
    <source>
        <dbReference type="ARBA" id="ARBA00005517"/>
    </source>
</evidence>
<feature type="modified residue" description="N6-(pyridoxal phosphate)lysine" evidence="5">
    <location>
        <position position="113"/>
    </location>
</feature>
<evidence type="ECO:0000256" key="3">
    <source>
        <dbReference type="ARBA" id="ARBA00022898"/>
    </source>
</evidence>
<dbReference type="Gene3D" id="3.40.50.1100">
    <property type="match status" value="2"/>
</dbReference>
<gene>
    <name evidence="8" type="ORF">FD46_GL000504</name>
</gene>
<dbReference type="Gene3D" id="3.90.1380.10">
    <property type="entry name" value="Threonine synthase, N-terminal domain"/>
    <property type="match status" value="1"/>
</dbReference>
<evidence type="ECO:0000259" key="7">
    <source>
        <dbReference type="Pfam" id="PF14821"/>
    </source>
</evidence>
<dbReference type="EMBL" id="AZEH01000020">
    <property type="protein sequence ID" value="KRL05753.1"/>
    <property type="molecule type" value="Genomic_DNA"/>
</dbReference>
<dbReference type="Pfam" id="PF00291">
    <property type="entry name" value="PALP"/>
    <property type="match status" value="1"/>
</dbReference>
<name>A0A0R1MD86_9LACO</name>
<dbReference type="PATRIC" id="fig|1423777.3.peg.526"/>
<organism evidence="8 9">
    <name type="scientific">Liquorilactobacillus oeni DSM 19972</name>
    <dbReference type="NCBI Taxonomy" id="1423777"/>
    <lineage>
        <taxon>Bacteria</taxon>
        <taxon>Bacillati</taxon>
        <taxon>Bacillota</taxon>
        <taxon>Bacilli</taxon>
        <taxon>Lactobacillales</taxon>
        <taxon>Lactobacillaceae</taxon>
        <taxon>Liquorilactobacillus</taxon>
    </lineage>
</organism>
<dbReference type="GO" id="GO:0005737">
    <property type="term" value="C:cytoplasm"/>
    <property type="evidence" value="ECO:0007669"/>
    <property type="project" value="TreeGrafter"/>
</dbReference>
<dbReference type="Pfam" id="PF14821">
    <property type="entry name" value="Thr_synth_N"/>
    <property type="match status" value="1"/>
</dbReference>
<dbReference type="AlphaFoldDB" id="A0A0R1MD86"/>
<dbReference type="SUPFAM" id="SSF53686">
    <property type="entry name" value="Tryptophan synthase beta subunit-like PLP-dependent enzymes"/>
    <property type="match status" value="1"/>
</dbReference>